<accession>A0A6L8LVH6</accession>
<evidence type="ECO:0000313" key="1">
    <source>
        <dbReference type="EMBL" id="MYM57322.1"/>
    </source>
</evidence>
<evidence type="ECO:0000313" key="2">
    <source>
        <dbReference type="Proteomes" id="UP000479043"/>
    </source>
</evidence>
<reference evidence="1 2" key="1">
    <citation type="submission" date="2020-01" db="EMBL/GenBank/DDBJ databases">
        <authorList>
            <person name="Chen S."/>
        </authorList>
    </citation>
    <scope>NUCLEOTIDE SEQUENCE [LARGE SCALE GENOMIC DNA]</scope>
    <source>
        <strain evidence="1 2">GS-10</strain>
    </source>
</reference>
<dbReference type="EMBL" id="WWEN01000010">
    <property type="protein sequence ID" value="MYM57322.1"/>
    <property type="molecule type" value="Genomic_DNA"/>
</dbReference>
<comment type="caution">
    <text evidence="1">The sequence shown here is derived from an EMBL/GenBank/DDBJ whole genome shotgun (WGS) entry which is preliminary data.</text>
</comment>
<gene>
    <name evidence="1" type="ORF">GR167_18540</name>
</gene>
<proteinExistence type="predicted"/>
<evidence type="ECO:0008006" key="3">
    <source>
        <dbReference type="Google" id="ProtNLM"/>
    </source>
</evidence>
<dbReference type="Proteomes" id="UP000479043">
    <property type="component" value="Unassembled WGS sequence"/>
</dbReference>
<dbReference type="RefSeq" id="WP_160975225.1">
    <property type="nucleotide sequence ID" value="NZ_WWEN01000010.1"/>
</dbReference>
<dbReference type="AlphaFoldDB" id="A0A6L8LVH6"/>
<keyword evidence="2" id="KW-1185">Reference proteome</keyword>
<name>A0A6L8LVH6_9RHOB</name>
<protein>
    <recommendedName>
        <fullName evidence="3">DUF1127 domain-containing protein</fullName>
    </recommendedName>
</protein>
<organism evidence="1 2">
    <name type="scientific">Thalassovita mangrovi</name>
    <dbReference type="NCBI Taxonomy" id="2692236"/>
    <lineage>
        <taxon>Bacteria</taxon>
        <taxon>Pseudomonadati</taxon>
        <taxon>Pseudomonadota</taxon>
        <taxon>Alphaproteobacteria</taxon>
        <taxon>Rhodobacterales</taxon>
        <taxon>Roseobacteraceae</taxon>
        <taxon>Thalassovita</taxon>
    </lineage>
</organism>
<sequence length="65" mass="7703">MAHVSTAPARRNDLICNLRALIDRHGRWSVILALFFVPKKRRYPVSDLSDHMRRDLGLTPDQRYW</sequence>